<keyword evidence="1" id="KW-0378">Hydrolase</keyword>
<dbReference type="RefSeq" id="XP_004338038.1">
    <property type="nucleotide sequence ID" value="XM_004337990.1"/>
</dbReference>
<sequence length="364" mass="40600">MESDPFEEPLEPQQPTAAAGAAAYLNDMKTSTLNTVRTLVSQEKVRFVQDGFDLDLSYITDNIIALGYPAEKRIEAAYRNDINEVKEFFEKYHAGHYRIYNVSGKHYDRAKLNHQVVDIGWPDHHSPTLEILITIVEIMSAWLDQDPANVVAIHCKARAGRGRTGTVVAALLRHRGICQSVEEGITYFASKRSTKGGGLGGVSVPSQKRYVGYFDKVLKKEIDAFPAKKLKIVRLIMSPIPLLDTLGKQFTPVVEIIDAADAAKPAFKSTPDKTYTALHGSKIVLEVGAVVAGDVLVRLYHQQSYLLTSKPVMVLRFAFHTNFHQGEEMLDLPVKQLDSPKHGVLKDPRFPEDFLLRCVLDKAD</sequence>
<dbReference type="GO" id="GO:0005886">
    <property type="term" value="C:plasma membrane"/>
    <property type="evidence" value="ECO:0007669"/>
    <property type="project" value="TreeGrafter"/>
</dbReference>
<dbReference type="OrthoDB" id="16692at2759"/>
<dbReference type="InterPro" id="IPR029023">
    <property type="entry name" value="Tensin_phosphatase"/>
</dbReference>
<dbReference type="Gene3D" id="3.90.190.10">
    <property type="entry name" value="Protein tyrosine phosphatase superfamily"/>
    <property type="match status" value="1"/>
</dbReference>
<dbReference type="GO" id="GO:0005829">
    <property type="term" value="C:cytosol"/>
    <property type="evidence" value="ECO:0007669"/>
    <property type="project" value="TreeGrafter"/>
</dbReference>
<organism evidence="4 5">
    <name type="scientific">Acanthamoeba castellanii (strain ATCC 30010 / Neff)</name>
    <dbReference type="NCBI Taxonomy" id="1257118"/>
    <lineage>
        <taxon>Eukaryota</taxon>
        <taxon>Amoebozoa</taxon>
        <taxon>Discosea</taxon>
        <taxon>Longamoebia</taxon>
        <taxon>Centramoebida</taxon>
        <taxon>Acanthamoebidae</taxon>
        <taxon>Acanthamoeba</taxon>
    </lineage>
</organism>
<dbReference type="PROSITE" id="PS51182">
    <property type="entry name" value="C2_TENSIN"/>
    <property type="match status" value="1"/>
</dbReference>
<dbReference type="SMART" id="SM01326">
    <property type="entry name" value="PTEN_C2"/>
    <property type="match status" value="1"/>
</dbReference>
<dbReference type="PANTHER" id="PTHR12305:SF84">
    <property type="entry name" value="PHOSPHATIDYLINOSITOL 3,4,5-TRISPHOSPHATE 3-PHOSPHATASE AND DUAL-SPECIFICITY PROTEIN PHOSPHATASE PTEN"/>
    <property type="match status" value="1"/>
</dbReference>
<dbReference type="OMA" id="DMLCEIC"/>
<accession>L8GSP7</accession>
<dbReference type="GO" id="GO:0048870">
    <property type="term" value="P:cell motility"/>
    <property type="evidence" value="ECO:0007669"/>
    <property type="project" value="TreeGrafter"/>
</dbReference>
<dbReference type="Gene3D" id="2.60.40.1110">
    <property type="match status" value="1"/>
</dbReference>
<dbReference type="InterPro" id="IPR035892">
    <property type="entry name" value="C2_domain_sf"/>
</dbReference>
<dbReference type="InterPro" id="IPR029021">
    <property type="entry name" value="Prot-tyrosine_phosphatase-like"/>
</dbReference>
<dbReference type="PROSITE" id="PS51181">
    <property type="entry name" value="PPASE_TENSIN"/>
    <property type="match status" value="1"/>
</dbReference>
<dbReference type="GO" id="GO:0016314">
    <property type="term" value="F:phosphatidylinositol-3,4,5-trisphosphate 3-phosphatase activity"/>
    <property type="evidence" value="ECO:0007669"/>
    <property type="project" value="TreeGrafter"/>
</dbReference>
<feature type="domain" description="C2 tensin-type" evidence="3">
    <location>
        <begin position="227"/>
        <end position="363"/>
    </location>
</feature>
<dbReference type="GO" id="GO:0004725">
    <property type="term" value="F:protein tyrosine phosphatase activity"/>
    <property type="evidence" value="ECO:0007669"/>
    <property type="project" value="TreeGrafter"/>
</dbReference>
<evidence type="ECO:0000259" key="2">
    <source>
        <dbReference type="PROSITE" id="PS51181"/>
    </source>
</evidence>
<protein>
    <submittedName>
        <fullName evidence="4">Protein-tyrosine-phosphatase</fullName>
    </submittedName>
</protein>
<gene>
    <name evidence="4" type="ORF">ACA1_223220</name>
</gene>
<feature type="domain" description="Phosphatase tensin-type" evidence="2">
    <location>
        <begin position="45"/>
        <end position="221"/>
    </location>
</feature>
<dbReference type="EMBL" id="KB008010">
    <property type="protein sequence ID" value="ELR16025.1"/>
    <property type="molecule type" value="Genomic_DNA"/>
</dbReference>
<dbReference type="KEGG" id="acan:ACA1_223220"/>
<dbReference type="Pfam" id="PF22785">
    <property type="entry name" value="Tc-R-P"/>
    <property type="match status" value="1"/>
</dbReference>
<dbReference type="VEuPathDB" id="AmoebaDB:ACA1_223220"/>
<proteinExistence type="predicted"/>
<dbReference type="InterPro" id="IPR051281">
    <property type="entry name" value="Dual-spec_lipid-protein_phosph"/>
</dbReference>
<dbReference type="GO" id="GO:0043491">
    <property type="term" value="P:phosphatidylinositol 3-kinase/protein kinase B signal transduction"/>
    <property type="evidence" value="ECO:0007669"/>
    <property type="project" value="TreeGrafter"/>
</dbReference>
<keyword evidence="5" id="KW-1185">Reference proteome</keyword>
<evidence type="ECO:0000313" key="5">
    <source>
        <dbReference type="Proteomes" id="UP000011083"/>
    </source>
</evidence>
<dbReference type="Pfam" id="PF10409">
    <property type="entry name" value="PTEN_C2"/>
    <property type="match status" value="1"/>
</dbReference>
<dbReference type="GO" id="GO:0005634">
    <property type="term" value="C:nucleus"/>
    <property type="evidence" value="ECO:0007669"/>
    <property type="project" value="TreeGrafter"/>
</dbReference>
<dbReference type="SUPFAM" id="SSF49562">
    <property type="entry name" value="C2 domain (Calcium/lipid-binding domain, CaLB)"/>
    <property type="match status" value="1"/>
</dbReference>
<evidence type="ECO:0000313" key="4">
    <source>
        <dbReference type="EMBL" id="ELR16025.1"/>
    </source>
</evidence>
<dbReference type="GO" id="GO:0046856">
    <property type="term" value="P:phosphatidylinositol dephosphorylation"/>
    <property type="evidence" value="ECO:0007669"/>
    <property type="project" value="TreeGrafter"/>
</dbReference>
<dbReference type="STRING" id="1257118.L8GSP7"/>
<dbReference type="CDD" id="cd14497">
    <property type="entry name" value="PTP_PTEN-like"/>
    <property type="match status" value="1"/>
</dbReference>
<dbReference type="GO" id="GO:0051896">
    <property type="term" value="P:regulation of phosphatidylinositol 3-kinase/protein kinase B signal transduction"/>
    <property type="evidence" value="ECO:0007669"/>
    <property type="project" value="TreeGrafter"/>
</dbReference>
<dbReference type="Proteomes" id="UP000011083">
    <property type="component" value="Unassembled WGS sequence"/>
</dbReference>
<dbReference type="PANTHER" id="PTHR12305">
    <property type="entry name" value="PHOSPHATASE WITH HOMOLOGY TO TENSIN"/>
    <property type="match status" value="1"/>
</dbReference>
<dbReference type="SUPFAM" id="SSF52799">
    <property type="entry name" value="(Phosphotyrosine protein) phosphatases II"/>
    <property type="match status" value="1"/>
</dbReference>
<dbReference type="AlphaFoldDB" id="L8GSP7"/>
<reference evidence="4 5" key="1">
    <citation type="journal article" date="2013" name="Genome Biol.">
        <title>Genome of Acanthamoeba castellanii highlights extensive lateral gene transfer and early evolution of tyrosine kinase signaling.</title>
        <authorList>
            <person name="Clarke M."/>
            <person name="Lohan A.J."/>
            <person name="Liu B."/>
            <person name="Lagkouvardos I."/>
            <person name="Roy S."/>
            <person name="Zafar N."/>
            <person name="Bertelli C."/>
            <person name="Schilde C."/>
            <person name="Kianianmomeni A."/>
            <person name="Burglin T.R."/>
            <person name="Frech C."/>
            <person name="Turcotte B."/>
            <person name="Kopec K.O."/>
            <person name="Synnott J.M."/>
            <person name="Choo C."/>
            <person name="Paponov I."/>
            <person name="Finkler A."/>
            <person name="Soon Heng Tan C."/>
            <person name="Hutchins A.P."/>
            <person name="Weinmeier T."/>
            <person name="Rattei T."/>
            <person name="Chu J.S."/>
            <person name="Gimenez G."/>
            <person name="Irimia M."/>
            <person name="Rigden D.J."/>
            <person name="Fitzpatrick D.A."/>
            <person name="Lorenzo-Morales J."/>
            <person name="Bateman A."/>
            <person name="Chiu C.H."/>
            <person name="Tang P."/>
            <person name="Hegemann P."/>
            <person name="Fromm H."/>
            <person name="Raoult D."/>
            <person name="Greub G."/>
            <person name="Miranda-Saavedra D."/>
            <person name="Chen N."/>
            <person name="Nash P."/>
            <person name="Ginger M.L."/>
            <person name="Horn M."/>
            <person name="Schaap P."/>
            <person name="Caler L."/>
            <person name="Loftus B."/>
        </authorList>
    </citation>
    <scope>NUCLEOTIDE SEQUENCE [LARGE SCALE GENOMIC DNA]</scope>
    <source>
        <strain evidence="4 5">Neff</strain>
    </source>
</reference>
<evidence type="ECO:0000259" key="3">
    <source>
        <dbReference type="PROSITE" id="PS51182"/>
    </source>
</evidence>
<name>L8GSP7_ACACF</name>
<dbReference type="InterPro" id="IPR014020">
    <property type="entry name" value="Tensin_C2-dom"/>
</dbReference>
<dbReference type="GeneID" id="14916701"/>
<evidence type="ECO:0000256" key="1">
    <source>
        <dbReference type="ARBA" id="ARBA00022801"/>
    </source>
</evidence>
<dbReference type="GO" id="GO:0042995">
    <property type="term" value="C:cell projection"/>
    <property type="evidence" value="ECO:0007669"/>
    <property type="project" value="TreeGrafter"/>
</dbReference>